<comment type="caution">
    <text evidence="1">The sequence shown here is derived from an EMBL/GenBank/DDBJ whole genome shotgun (WGS) entry which is preliminary data.</text>
</comment>
<name>A0A558R858_9SPHN</name>
<accession>A0A558R858</accession>
<gene>
    <name evidence="1" type="ORF">FOY91_06835</name>
</gene>
<dbReference type="EMBL" id="VNIM01000019">
    <property type="protein sequence ID" value="TVV75570.1"/>
    <property type="molecule type" value="Genomic_DNA"/>
</dbReference>
<protein>
    <submittedName>
        <fullName evidence="1">Uncharacterized protein</fullName>
    </submittedName>
</protein>
<keyword evidence="2" id="KW-1185">Reference proteome</keyword>
<evidence type="ECO:0000313" key="1">
    <source>
        <dbReference type="EMBL" id="TVV75570.1"/>
    </source>
</evidence>
<dbReference type="AlphaFoldDB" id="A0A558R858"/>
<reference evidence="1 2" key="1">
    <citation type="submission" date="2019-07" db="EMBL/GenBank/DDBJ databases">
        <title>Sphingomonas solaris sp. nov., isolated from a solar panel from Boston, Massachusetts.</title>
        <authorList>
            <person name="Tanner K."/>
            <person name="Pascual J."/>
            <person name="Mancuso C."/>
            <person name="Pereto J."/>
            <person name="Khalil A."/>
            <person name="Vilanova C."/>
        </authorList>
    </citation>
    <scope>NUCLEOTIDE SEQUENCE [LARGE SCALE GENOMIC DNA]</scope>
    <source>
        <strain evidence="1 2">R4DWN</strain>
    </source>
</reference>
<sequence length="70" mass="7771">MTAPIASFADLVQVEREGRDLGEFLADFVDARLTYHRLICGQPGSDWRVGQPQAQCCTRSDCPMVRKDAA</sequence>
<evidence type="ECO:0000313" key="2">
    <source>
        <dbReference type="Proteomes" id="UP000318681"/>
    </source>
</evidence>
<organism evidence="1 2">
    <name type="scientific">Alterirhizorhabdus solaris</name>
    <dbReference type="NCBI Taxonomy" id="2529389"/>
    <lineage>
        <taxon>Bacteria</taxon>
        <taxon>Pseudomonadati</taxon>
        <taxon>Pseudomonadota</taxon>
        <taxon>Alphaproteobacteria</taxon>
        <taxon>Sphingomonadales</taxon>
        <taxon>Rhizorhabdaceae</taxon>
        <taxon>Alterirhizorhabdus</taxon>
    </lineage>
</organism>
<dbReference type="Proteomes" id="UP000318681">
    <property type="component" value="Unassembled WGS sequence"/>
</dbReference>
<dbReference type="RefSeq" id="WP_145149430.1">
    <property type="nucleotide sequence ID" value="NZ_VNIM01000019.1"/>
</dbReference>
<proteinExistence type="predicted"/>